<comment type="caution">
    <text evidence="5">The sequence shown here is derived from an EMBL/GenBank/DDBJ whole genome shotgun (WGS) entry which is preliminary data.</text>
</comment>
<dbReference type="GO" id="GO:0009234">
    <property type="term" value="P:menaquinone biosynthetic process"/>
    <property type="evidence" value="ECO:0007669"/>
    <property type="project" value="UniProtKB-UniRule"/>
</dbReference>
<dbReference type="InterPro" id="IPR029058">
    <property type="entry name" value="AB_hydrolase_fold"/>
</dbReference>
<proteinExistence type="inferred from homology"/>
<gene>
    <name evidence="3" type="primary">menH</name>
    <name evidence="5" type="ORF">N784_03900</name>
</gene>
<comment type="catalytic activity">
    <reaction evidence="3">
        <text>5-enolpyruvoyl-6-hydroxy-2-succinyl-cyclohex-3-ene-1-carboxylate = (1R,6R)-6-hydroxy-2-succinyl-cyclohexa-2,4-diene-1-carboxylate + pyruvate</text>
        <dbReference type="Rhea" id="RHEA:25597"/>
        <dbReference type="ChEBI" id="CHEBI:15361"/>
        <dbReference type="ChEBI" id="CHEBI:58689"/>
        <dbReference type="ChEBI" id="CHEBI:58818"/>
        <dbReference type="EC" id="4.2.99.20"/>
    </reaction>
</comment>
<evidence type="ECO:0000313" key="5">
    <source>
        <dbReference type="EMBL" id="KGX86748.1"/>
    </source>
</evidence>
<evidence type="ECO:0000256" key="2">
    <source>
        <dbReference type="ARBA" id="ARBA00023239"/>
    </source>
</evidence>
<dbReference type="InterPro" id="IPR022485">
    <property type="entry name" value="SHCHC_synthase_MenH"/>
</dbReference>
<dbReference type="RefSeq" id="WP_036834190.1">
    <property type="nucleotide sequence ID" value="NZ_AVPG01000011.1"/>
</dbReference>
<comment type="similarity">
    <text evidence="3">Belongs to the AB hydrolase superfamily. MenH family.</text>
</comment>
<dbReference type="STRING" id="1385512.N784_03900"/>
<protein>
    <recommendedName>
        <fullName evidence="3">Putative 2-succinyl-6-hydroxy-2,4-cyclohexadiene-1-carboxylate synthase</fullName>
        <shortName evidence="3">SHCHC synthase</shortName>
        <ecNumber evidence="3">4.2.99.20</ecNumber>
    </recommendedName>
</protein>
<dbReference type="Proteomes" id="UP000030401">
    <property type="component" value="Unassembled WGS sequence"/>
</dbReference>
<comment type="function">
    <text evidence="3">Catalyzes a proton abstraction reaction that results in 2,5-elimination of pyruvate from 2-succinyl-5-enolpyruvyl-6-hydroxy-3-cyclohexene-1-carboxylate (SEPHCHC) and the formation of 2-succinyl-6-hydroxy-2,4-cyclohexadiene-1-carboxylate (SHCHC).</text>
</comment>
<keyword evidence="6" id="KW-1185">Reference proteome</keyword>
<sequence>MRIEINDTTYYVKRQGNGPPLLLLHGFTGSHHTWDSLVELLRTDYEFITIDLPGHGQTKSKNCFTMESVCSDIDQVLAVLGIATVHILGYSMGGRTALSFAFLFPHRIRSVLLESASPGLATEEERWNRVKRDKQLAATIEQKGVEAFVNYWQELPMFATQKELPSNVQNQIRTERLSQSAEGLASSLRGMGTGAQPSWWQRLSELSCPVLFITGTLDNKFTEIANEMKKHCNKARHIQVKNSGHAIHVEHIDFFGKIVDDFVSQIESV</sequence>
<evidence type="ECO:0000256" key="1">
    <source>
        <dbReference type="ARBA" id="ARBA00022428"/>
    </source>
</evidence>
<dbReference type="eggNOG" id="COG0596">
    <property type="taxonomic scope" value="Bacteria"/>
</dbReference>
<organism evidence="5 6">
    <name type="scientific">Pontibacillus litoralis JSM 072002</name>
    <dbReference type="NCBI Taxonomy" id="1385512"/>
    <lineage>
        <taxon>Bacteria</taxon>
        <taxon>Bacillati</taxon>
        <taxon>Bacillota</taxon>
        <taxon>Bacilli</taxon>
        <taxon>Bacillales</taxon>
        <taxon>Bacillaceae</taxon>
        <taxon>Pontibacillus</taxon>
    </lineage>
</organism>
<dbReference type="EMBL" id="AVPG01000011">
    <property type="protein sequence ID" value="KGX86748.1"/>
    <property type="molecule type" value="Genomic_DNA"/>
</dbReference>
<dbReference type="PANTHER" id="PTHR42916">
    <property type="entry name" value="2-SUCCINYL-5-ENOLPYRUVYL-6-HYDROXY-3-CYCLOHEXENE-1-CARBOXYLATE SYNTHASE"/>
    <property type="match status" value="1"/>
</dbReference>
<dbReference type="Pfam" id="PF00561">
    <property type="entry name" value="Abhydrolase_1"/>
    <property type="match status" value="1"/>
</dbReference>
<feature type="domain" description="AB hydrolase-1" evidence="4">
    <location>
        <begin position="19"/>
        <end position="251"/>
    </location>
</feature>
<dbReference type="PANTHER" id="PTHR42916:SF1">
    <property type="entry name" value="PROTEIN PHYLLO, CHLOROPLASTIC"/>
    <property type="match status" value="1"/>
</dbReference>
<dbReference type="HAMAP" id="MF_01660">
    <property type="entry name" value="MenH"/>
    <property type="match status" value="1"/>
</dbReference>
<keyword evidence="2 3" id="KW-0456">Lyase</keyword>
<dbReference type="EC" id="4.2.99.20" evidence="3"/>
<reference evidence="5 6" key="1">
    <citation type="submission" date="2013-08" db="EMBL/GenBank/DDBJ databases">
        <authorList>
            <person name="Huang J."/>
            <person name="Wang G."/>
        </authorList>
    </citation>
    <scope>NUCLEOTIDE SEQUENCE [LARGE SCALE GENOMIC DNA]</scope>
    <source>
        <strain evidence="5 6">JSM 072002</strain>
    </source>
</reference>
<dbReference type="AlphaFoldDB" id="A0A0A5G6E7"/>
<comment type="pathway">
    <text evidence="3">Quinol/quinone metabolism; menaquinone biosynthesis.</text>
</comment>
<evidence type="ECO:0000256" key="3">
    <source>
        <dbReference type="HAMAP-Rule" id="MF_01660"/>
    </source>
</evidence>
<comment type="pathway">
    <text evidence="3">Quinol/quinone metabolism; 1,4-dihydroxy-2-naphthoate biosynthesis; 1,4-dihydroxy-2-naphthoate from chorismate: step 3/7.</text>
</comment>
<accession>A0A0A5G6E7</accession>
<keyword evidence="1 3" id="KW-0474">Menaquinone biosynthesis</keyword>
<dbReference type="OrthoDB" id="9808398at2"/>
<evidence type="ECO:0000259" key="4">
    <source>
        <dbReference type="Pfam" id="PF00561"/>
    </source>
</evidence>
<name>A0A0A5G6E7_9BACI</name>
<comment type="subunit">
    <text evidence="3">Monomer.</text>
</comment>
<dbReference type="UniPathway" id="UPA01057">
    <property type="reaction ID" value="UER00900"/>
</dbReference>
<dbReference type="SUPFAM" id="SSF53474">
    <property type="entry name" value="alpha/beta-Hydrolases"/>
    <property type="match status" value="1"/>
</dbReference>
<dbReference type="NCBIfam" id="TIGR03695">
    <property type="entry name" value="menH_SHCHC"/>
    <property type="match status" value="1"/>
</dbReference>
<dbReference type="Gene3D" id="3.40.50.1820">
    <property type="entry name" value="alpha/beta hydrolase"/>
    <property type="match status" value="1"/>
</dbReference>
<dbReference type="InterPro" id="IPR000073">
    <property type="entry name" value="AB_hydrolase_1"/>
</dbReference>
<dbReference type="GO" id="GO:0070205">
    <property type="term" value="F:2-succinyl-6-hydroxy-2,4-cyclohexadiene-1-carboxylate synthase activity"/>
    <property type="evidence" value="ECO:0007669"/>
    <property type="project" value="UniProtKB-UniRule"/>
</dbReference>
<dbReference type="PRINTS" id="PR00111">
    <property type="entry name" value="ABHYDROLASE"/>
</dbReference>
<evidence type="ECO:0000313" key="6">
    <source>
        <dbReference type="Proteomes" id="UP000030401"/>
    </source>
</evidence>
<dbReference type="UniPathway" id="UPA00079"/>